<proteinExistence type="predicted"/>
<protein>
    <submittedName>
        <fullName evidence="2">Uncharacterized protein</fullName>
    </submittedName>
</protein>
<evidence type="ECO:0000256" key="1">
    <source>
        <dbReference type="SAM" id="MobiDB-lite"/>
    </source>
</evidence>
<feature type="non-terminal residue" evidence="2">
    <location>
        <position position="125"/>
    </location>
</feature>
<reference evidence="2" key="1">
    <citation type="journal article" date="2014" name="PLoS ONE">
        <title>Transcriptome-Based Identification of ABC Transporters in the Western Tarnished Plant Bug Lygus hesperus.</title>
        <authorList>
            <person name="Hull J.J."/>
            <person name="Chaney K."/>
            <person name="Geib S.M."/>
            <person name="Fabrick J.A."/>
            <person name="Brent C.S."/>
            <person name="Walsh D."/>
            <person name="Lavine L.C."/>
        </authorList>
    </citation>
    <scope>NUCLEOTIDE SEQUENCE</scope>
</reference>
<organism evidence="2">
    <name type="scientific">Lygus hesperus</name>
    <name type="common">Western plant bug</name>
    <dbReference type="NCBI Taxonomy" id="30085"/>
    <lineage>
        <taxon>Eukaryota</taxon>
        <taxon>Metazoa</taxon>
        <taxon>Ecdysozoa</taxon>
        <taxon>Arthropoda</taxon>
        <taxon>Hexapoda</taxon>
        <taxon>Insecta</taxon>
        <taxon>Pterygota</taxon>
        <taxon>Neoptera</taxon>
        <taxon>Paraneoptera</taxon>
        <taxon>Hemiptera</taxon>
        <taxon>Heteroptera</taxon>
        <taxon>Panheteroptera</taxon>
        <taxon>Cimicomorpha</taxon>
        <taxon>Miridae</taxon>
        <taxon>Mirini</taxon>
        <taxon>Lygus</taxon>
    </lineage>
</organism>
<gene>
    <name evidence="2" type="ORF">CM83_13573</name>
</gene>
<feature type="compositionally biased region" description="Low complexity" evidence="1">
    <location>
        <begin position="114"/>
        <end position="125"/>
    </location>
</feature>
<name>A0A0A9YHP5_LYGHE</name>
<accession>A0A0A9YHP5</accession>
<sequence length="125" mass="13506">MAQQYSVPVMNRTITGNTNNHDNDTGGGSRISSNTLANPISSLNMQNIVTTNTENVPTNRLANAHFRVLSDSKIFPPSQQDGCGLPSCVAPSVSNSNSMHVLNSHADMPDRNIKNNNNKNNNNNN</sequence>
<dbReference type="EMBL" id="GBHO01011895">
    <property type="protein sequence ID" value="JAG31709.1"/>
    <property type="molecule type" value="Transcribed_RNA"/>
</dbReference>
<reference evidence="2" key="2">
    <citation type="submission" date="2014-07" db="EMBL/GenBank/DDBJ databases">
        <authorList>
            <person name="Hull J."/>
        </authorList>
    </citation>
    <scope>NUCLEOTIDE SEQUENCE</scope>
</reference>
<feature type="region of interest" description="Disordered" evidence="1">
    <location>
        <begin position="99"/>
        <end position="125"/>
    </location>
</feature>
<feature type="region of interest" description="Disordered" evidence="1">
    <location>
        <begin position="1"/>
        <end position="37"/>
    </location>
</feature>
<evidence type="ECO:0000313" key="2">
    <source>
        <dbReference type="EMBL" id="JAG31709.1"/>
    </source>
</evidence>
<dbReference type="AlphaFoldDB" id="A0A0A9YHP5"/>